<accession>A0A150WGI0</accession>
<protein>
    <submittedName>
        <fullName evidence="1">Peptidase</fullName>
    </submittedName>
</protein>
<comment type="caution">
    <text evidence="1">The sequence shown here is derived from an EMBL/GenBank/DDBJ whole genome shotgun (WGS) entry which is preliminary data.</text>
</comment>
<sequence>MQMDSIDLQSLRLAKELLEKPGLTARIAAKIGAPVEKGLSLLPDKVQKTVHKAAEKSIHVAYDLAMRTVPPSNDKTSHNLGHKLAVAGTGGAGGFFGPASLLIELPISTTLMMRSIIDIAQSEGEDISDVDTKLACLEVFAFGGLSTADDAAGSGYIMTRAALSKAFTDAAKAFLGKSLAEESAPIMVRLLSSVASRFQLVVAEKAAAQLMPLVGALGGAAVNVIFMDHFQDMARGHFVVRRLERKYGINEVQTMYRELTI</sequence>
<dbReference type="RefSeq" id="WP_063244257.1">
    <property type="nucleotide sequence ID" value="NZ_LUKF01000016.1"/>
</dbReference>
<reference evidence="1 2" key="1">
    <citation type="submission" date="2016-03" db="EMBL/GenBank/DDBJ databases">
        <authorList>
            <person name="Ploux O."/>
        </authorList>
    </citation>
    <scope>NUCLEOTIDE SEQUENCE [LARGE SCALE GENOMIC DNA]</scope>
    <source>
        <strain evidence="1 2">BER2</strain>
    </source>
</reference>
<dbReference type="InterPro" id="IPR024787">
    <property type="entry name" value="EcsC"/>
</dbReference>
<evidence type="ECO:0000313" key="2">
    <source>
        <dbReference type="Proteomes" id="UP000075391"/>
    </source>
</evidence>
<dbReference type="PANTHER" id="PTHR41260">
    <property type="entry name" value="PROTEIN ECSC"/>
    <property type="match status" value="1"/>
</dbReference>
<name>A0A150WGI0_BDEBC</name>
<dbReference type="OrthoDB" id="1238772at2"/>
<evidence type="ECO:0000313" key="1">
    <source>
        <dbReference type="EMBL" id="KYG62149.1"/>
    </source>
</evidence>
<proteinExistence type="predicted"/>
<gene>
    <name evidence="1" type="ORF">AZI85_08100</name>
</gene>
<dbReference type="Pfam" id="PF12787">
    <property type="entry name" value="EcsC"/>
    <property type="match status" value="1"/>
</dbReference>
<organism evidence="1 2">
    <name type="scientific">Bdellovibrio bacteriovorus</name>
    <dbReference type="NCBI Taxonomy" id="959"/>
    <lineage>
        <taxon>Bacteria</taxon>
        <taxon>Pseudomonadati</taxon>
        <taxon>Bdellovibrionota</taxon>
        <taxon>Bdellovibrionia</taxon>
        <taxon>Bdellovibrionales</taxon>
        <taxon>Pseudobdellovibrionaceae</taxon>
        <taxon>Bdellovibrio</taxon>
    </lineage>
</organism>
<dbReference type="Proteomes" id="UP000075391">
    <property type="component" value="Unassembled WGS sequence"/>
</dbReference>
<dbReference type="EMBL" id="LUKF01000016">
    <property type="protein sequence ID" value="KYG62149.1"/>
    <property type="molecule type" value="Genomic_DNA"/>
</dbReference>
<dbReference type="PANTHER" id="PTHR41260:SF1">
    <property type="entry name" value="PROTEIN ECSC"/>
    <property type="match status" value="1"/>
</dbReference>
<dbReference type="AlphaFoldDB" id="A0A150WGI0"/>